<keyword evidence="6" id="KW-1185">Reference proteome</keyword>
<feature type="compositionally biased region" description="Low complexity" evidence="3">
    <location>
        <begin position="1956"/>
        <end position="1972"/>
    </location>
</feature>
<feature type="transmembrane region" description="Helical" evidence="4">
    <location>
        <begin position="499"/>
        <end position="526"/>
    </location>
</feature>
<dbReference type="PANTHER" id="PTHR11388:SF76">
    <property type="entry name" value="SOLUTE CARRIER ORGANIC ANION TRANSPORTER FAMILY MEMBER"/>
    <property type="match status" value="1"/>
</dbReference>
<keyword evidence="4" id="KW-0472">Membrane</keyword>
<feature type="transmembrane region" description="Helical" evidence="4">
    <location>
        <begin position="538"/>
        <end position="558"/>
    </location>
</feature>
<keyword evidence="2" id="KW-0863">Zinc-finger</keyword>
<dbReference type="InterPro" id="IPR041588">
    <property type="entry name" value="Integrase_H2C2"/>
</dbReference>
<feature type="compositionally biased region" description="Low complexity" evidence="3">
    <location>
        <begin position="669"/>
        <end position="681"/>
    </location>
</feature>
<feature type="region of interest" description="Disordered" evidence="3">
    <location>
        <begin position="611"/>
        <end position="687"/>
    </location>
</feature>
<feature type="transmembrane region" description="Helical" evidence="4">
    <location>
        <begin position="791"/>
        <end position="812"/>
    </location>
</feature>
<dbReference type="PANTHER" id="PTHR11388">
    <property type="entry name" value="ORGANIC ANION TRANSPORTER"/>
    <property type="match status" value="1"/>
</dbReference>
<feature type="transmembrane region" description="Helical" evidence="4">
    <location>
        <begin position="1121"/>
        <end position="1144"/>
    </location>
</feature>
<dbReference type="NCBIfam" id="TIGR00805">
    <property type="entry name" value="oat"/>
    <property type="match status" value="1"/>
</dbReference>
<dbReference type="WBParaSite" id="maker-uti_cns_0010002-snap-gene-0.2-mRNA-1">
    <property type="protein sequence ID" value="maker-uti_cns_0010002-snap-gene-0.2-mRNA-1"/>
    <property type="gene ID" value="maker-uti_cns_0010002-snap-gene-0.2"/>
</dbReference>
<sequence>PHLTASSQSRPVRLASPDSVFTAIAFPAKQLRKLPPAKQLRQFPAKRLRQSQLSSSGTPQFRAGLNYFSLGGVLHEPRRSVGGHGGGGADERLATADGRRGAQPAAPGSRRPDPPWPPWPLAGQTTTANDIDIDNEDEEDADAGGGFGRHSGGGGCGGGCGRRDGRARRCGQVELAHQTAALAAPRLLVRLRQRELRVHDELPALNLAASGPAPAPRPGHQELHADLQAPTGPVGGGQQAGLEVAQAAALAGPVCWQRLQGAPTATAEAAVTTDSQAVMEQNLRTYLSGSSQAAAIIIPTLLSLGILFSHTSESAGPEQPPLHPGRTAERKQQPSFYYSTLGASGSPQGQRGKMPCNINAYTLCLGLFALVYGSFDTYLISMLTTLEKRFNLPSKLSGLLQGSSDFGYLLGVLPVSFYGRQAHRPRTMGGLGLLLSLGILIMSSPYYFFGPMPAGAGGSAASQSSSPSAGLLCNSTATTSAAAAAVAADGQQPLSRQSAVAYFVLVLGAFLVGVGSTPFWNLGLAYIDDHVSKVRAPVYISAMMALRFVAPVPGYIIGGQLAMLPESLLSGAAEHTGVGAWWLGFVCLSGLTACCSLTMFCFPRQLPRPDDGQPEEIELPTEKRLPPASDLDEPDGRALCEDGSAAPQEQQQNHQAADCDASKSGLPTPAKAAEAAAPGAENGDRPTPAVDLLNSVVSLDPASLVKTGLSHTLRRLAGNLTFLALLIGAALEFLAFMGFLAFLPKYYQVGFGVTTGEAGLYAGIVEGFSSALGTLGGGIFMNRARLSLSKLLALTTGVCLAIGLLGNIGALLECRATPEFTDFDSPAACALCDCDSRQYRPVCSGNASYLSPCLAGCSSFSFYNSTESPQPLPLLASFEGCGCDAVASSSSTASPAGFVAFDGFCGVGGGCSAALIAYNCIFFCLNLLAGAVKSIVCVIVIRAISARDKDIGFGFITFAASFSSTISPILYGAMIDAFCLHRDAASGGVFARCLLYNIAGIRISQHLLRSVLRILCGLAFVSALGAIRIFSEMSARSNGNSAAAAAAAAMELRRLRKRPDELWLFSDNDDKNQSSYQHGQQLVPPNHQSSSRRADLVHRLPTVAVAVAWQRSARPLLRHGLLSLVLVEVLVADLLLVLFVFVILNATLPTVVGSGLAFAIAIPVALAGLLSFILLSVALALVLVIVRFVGAAVVLAGGVALFAVGTFALAGIVGKVDEFLHSIKDRRLHLSSIIMWSEREAEEPQRLRLRNRDILRPTAAATAYTSSSTSEPESEREANWRRYQELRDLDPVQISVDEARCCQSQVPVPPGPGQPSTNYMATGDSFLLDTRPSAAAAAAAVTHPPRPSVHRMAEPWAPLLQGGSHPGAGDRNLCAPVYQQAIQLPSVPKPAPFNGSEPFDDFLGRVSSYLSRHQGLSDYSKINTLSSYLGPAFATYEVWLYQLCAQHGQPVGTSLQFLPGARYEDLLQHLRARHGGATSTALLRRELHSRCRGRDERFEDFLTALQRLAFKAYPELGAQDCRQQTVLERFIQGLNDNYVTERLLNMQLPLTTPDQALHYAQQVRETRQIMNSQSQHHSAEASAPAAPVQSTPTGTRPQHGPQTTQHHQPAAHRAQTAPAPPWRSADAAAHQQQQPRAVPICYGCHQPGHIRRSCQPDQVRFITSRMLRKRRPCMIDTGAEISCINGDIVHSARLRRQLRPSSTTIYGVGGNQATVLGEIEISFFLGPLHFRHRFLAVTCLSAPVILGCDFLNKFDISIHLRSGILEFNGLGVTLPMRTSRQAAQTCKLAAAATVRLQPGDGWIIPVRPASAAAWTNSEAPGVVCGSKAAKVMIGRSVSKLVDHGMGVAVINTRDETVEIKEGDIVGNFNPLSGRALAHLQAGGSGDASEADPTTATTWQDEVQIADDIPTEERQQVERLLLEFTACQTEPTVEAPVPIAEPAGRVDTVRVNSVQTNAATSAPATSAAAQTNAEPERQGTSRRKQQLQPRPSESEDSSEDEISDEAIQEGEALSDASQSLRELQLRDPDIGPVFRLLSNGKTRFSASRRDRLSPESLILAQKIGDLCFVDGALNKLVKSKPVPVIPRCRQEEFIEEVHELGHLGEDKTLAALKQRCYWPKMAESVRLAVRSCQVCQRAKTPSQRRAPLQTMASGFPMQRVGIDVVKVGLSRRGNDRLLTIVDYFTKWVELVPLPDEKAATIAKALSVNATTGFTPHCLLTGREMTLPVDVVYRPPEPPMTVGQFAANNRDQLLRAYDSVRRSMATAQRRQRRYYDRKAKRCRFRVGDLVWVFVPPSALSRTTGLAPKHQAPWTGPFRVLQRTSPVNYLVRPIDYKDGDTGRVVHANKLKRAHQPRAPDPARSEATSDCSSEVLDDGWVLV</sequence>
<protein>
    <submittedName>
        <fullName evidence="7">CCHC-type domain-containing protein</fullName>
    </submittedName>
</protein>
<dbReference type="CDD" id="cd17336">
    <property type="entry name" value="MFS_SLCO_OATP"/>
    <property type="match status" value="1"/>
</dbReference>
<evidence type="ECO:0000256" key="2">
    <source>
        <dbReference type="PROSITE-ProRule" id="PRU00047"/>
    </source>
</evidence>
<feature type="region of interest" description="Disordered" evidence="3">
    <location>
        <begin position="34"/>
        <end position="60"/>
    </location>
</feature>
<dbReference type="SUPFAM" id="SSF50630">
    <property type="entry name" value="Acid proteases"/>
    <property type="match status" value="1"/>
</dbReference>
<dbReference type="InterPro" id="IPR012337">
    <property type="entry name" value="RNaseH-like_sf"/>
</dbReference>
<dbReference type="SUPFAM" id="SSF53098">
    <property type="entry name" value="Ribonuclease H-like"/>
    <property type="match status" value="1"/>
</dbReference>
<dbReference type="Gene3D" id="3.30.420.10">
    <property type="entry name" value="Ribonuclease H-like superfamily/Ribonuclease H"/>
    <property type="match status" value="1"/>
</dbReference>
<evidence type="ECO:0000256" key="1">
    <source>
        <dbReference type="ARBA" id="ARBA00023157"/>
    </source>
</evidence>
<dbReference type="Gene3D" id="1.20.1250.20">
    <property type="entry name" value="MFS general substrate transporter like domains"/>
    <property type="match status" value="1"/>
</dbReference>
<feature type="transmembrane region" description="Helical" evidence="4">
    <location>
        <begin position="360"/>
        <end position="380"/>
    </location>
</feature>
<feature type="compositionally biased region" description="Acidic residues" evidence="3">
    <location>
        <begin position="131"/>
        <end position="142"/>
    </location>
</feature>
<dbReference type="Pfam" id="PF03137">
    <property type="entry name" value="OATP"/>
    <property type="match status" value="1"/>
</dbReference>
<keyword evidence="1" id="KW-1015">Disulfide bond</keyword>
<feature type="compositionally biased region" description="Gly residues" evidence="3">
    <location>
        <begin position="143"/>
        <end position="160"/>
    </location>
</feature>
<feature type="transmembrane region" description="Helical" evidence="4">
    <location>
        <begin position="758"/>
        <end position="779"/>
    </location>
</feature>
<feature type="transmembrane region" description="Helical" evidence="4">
    <location>
        <begin position="1011"/>
        <end position="1030"/>
    </location>
</feature>
<feature type="transmembrane region" description="Helical" evidence="4">
    <location>
        <begin position="400"/>
        <end position="419"/>
    </location>
</feature>
<evidence type="ECO:0000313" key="6">
    <source>
        <dbReference type="Proteomes" id="UP000095280"/>
    </source>
</evidence>
<evidence type="ECO:0000256" key="4">
    <source>
        <dbReference type="SAM" id="Phobius"/>
    </source>
</evidence>
<feature type="transmembrane region" description="Helical" evidence="4">
    <location>
        <begin position="578"/>
        <end position="602"/>
    </location>
</feature>
<keyword evidence="4" id="KW-0812">Transmembrane</keyword>
<dbReference type="SUPFAM" id="SSF103473">
    <property type="entry name" value="MFS general substrate transporter"/>
    <property type="match status" value="1"/>
</dbReference>
<name>A0A1I8I6G9_9PLAT</name>
<keyword evidence="2" id="KW-0862">Zinc</keyword>
<evidence type="ECO:0000256" key="3">
    <source>
        <dbReference type="SAM" id="MobiDB-lite"/>
    </source>
</evidence>
<feature type="compositionally biased region" description="Polar residues" evidence="3">
    <location>
        <begin position="50"/>
        <end position="59"/>
    </location>
</feature>
<reference evidence="7" key="1">
    <citation type="submission" date="2016-11" db="UniProtKB">
        <authorList>
            <consortium name="WormBaseParasite"/>
        </authorList>
    </citation>
    <scope>IDENTIFICATION</scope>
</reference>
<feature type="region of interest" description="Disordered" evidence="3">
    <location>
        <begin position="1568"/>
        <end position="1630"/>
    </location>
</feature>
<evidence type="ECO:0000259" key="5">
    <source>
        <dbReference type="PROSITE" id="PS50158"/>
    </source>
</evidence>
<dbReference type="GO" id="GO:0043252">
    <property type="term" value="P:sodium-independent organic anion transport"/>
    <property type="evidence" value="ECO:0007669"/>
    <property type="project" value="TreeGrafter"/>
</dbReference>
<dbReference type="CDD" id="cd00303">
    <property type="entry name" value="retropepsin_like"/>
    <property type="match status" value="1"/>
</dbReference>
<feature type="compositionally biased region" description="Basic and acidic residues" evidence="3">
    <location>
        <begin position="89"/>
        <end position="100"/>
    </location>
</feature>
<dbReference type="Gene3D" id="2.40.70.10">
    <property type="entry name" value="Acid Proteases"/>
    <property type="match status" value="1"/>
</dbReference>
<feature type="transmembrane region" description="Helical" evidence="4">
    <location>
        <begin position="431"/>
        <end position="449"/>
    </location>
</feature>
<accession>A0A1I8I6G9</accession>
<dbReference type="Gene3D" id="1.10.340.70">
    <property type="match status" value="1"/>
</dbReference>
<dbReference type="InterPro" id="IPR021109">
    <property type="entry name" value="Peptidase_aspartic_dom_sf"/>
</dbReference>
<proteinExistence type="predicted"/>
<feature type="region of interest" description="Disordered" evidence="3">
    <location>
        <begin position="1956"/>
        <end position="2004"/>
    </location>
</feature>
<dbReference type="GO" id="GO:0015347">
    <property type="term" value="F:sodium-independent organic anion transmembrane transporter activity"/>
    <property type="evidence" value="ECO:0007669"/>
    <property type="project" value="TreeGrafter"/>
</dbReference>
<feature type="transmembrane region" description="Helical" evidence="4">
    <location>
        <begin position="953"/>
        <end position="974"/>
    </location>
</feature>
<feature type="transmembrane region" description="Helical" evidence="4">
    <location>
        <begin position="720"/>
        <end position="743"/>
    </location>
</feature>
<dbReference type="GO" id="GO:0008270">
    <property type="term" value="F:zinc ion binding"/>
    <property type="evidence" value="ECO:0007669"/>
    <property type="project" value="UniProtKB-KW"/>
</dbReference>
<dbReference type="GO" id="GO:0016323">
    <property type="term" value="C:basolateral plasma membrane"/>
    <property type="evidence" value="ECO:0007669"/>
    <property type="project" value="TreeGrafter"/>
</dbReference>
<dbReference type="FunFam" id="1.10.340.70:FF:000001">
    <property type="entry name" value="Retrovirus-related Pol polyprotein from transposon gypsy-like Protein"/>
    <property type="match status" value="1"/>
</dbReference>
<dbReference type="GO" id="GO:0003676">
    <property type="term" value="F:nucleic acid binding"/>
    <property type="evidence" value="ECO:0007669"/>
    <property type="project" value="InterPro"/>
</dbReference>
<feature type="transmembrane region" description="Helical" evidence="4">
    <location>
        <begin position="1156"/>
        <end position="1186"/>
    </location>
</feature>
<dbReference type="InterPro" id="IPR004156">
    <property type="entry name" value="OATP"/>
</dbReference>
<dbReference type="InterPro" id="IPR036397">
    <property type="entry name" value="RNaseH_sf"/>
</dbReference>
<feature type="transmembrane region" description="Helical" evidence="4">
    <location>
        <begin position="1193"/>
        <end position="1214"/>
    </location>
</feature>
<feature type="compositionally biased region" description="Low complexity" evidence="3">
    <location>
        <begin position="1572"/>
        <end position="1608"/>
    </location>
</feature>
<dbReference type="PROSITE" id="PS50158">
    <property type="entry name" value="ZF_CCHC"/>
    <property type="match status" value="1"/>
</dbReference>
<feature type="region of interest" description="Disordered" evidence="3">
    <location>
        <begin position="78"/>
        <end position="163"/>
    </location>
</feature>
<dbReference type="Proteomes" id="UP000095280">
    <property type="component" value="Unplaced"/>
</dbReference>
<feature type="domain" description="CCHC-type" evidence="5">
    <location>
        <begin position="1641"/>
        <end position="1654"/>
    </location>
</feature>
<keyword evidence="2" id="KW-0479">Metal-binding</keyword>
<keyword evidence="4" id="KW-1133">Transmembrane helix</keyword>
<feature type="compositionally biased region" description="Acidic residues" evidence="3">
    <location>
        <begin position="1993"/>
        <end position="2004"/>
    </location>
</feature>
<dbReference type="InterPro" id="IPR001878">
    <property type="entry name" value="Znf_CCHC"/>
</dbReference>
<feature type="transmembrane region" description="Helical" evidence="4">
    <location>
        <begin position="916"/>
        <end position="941"/>
    </location>
</feature>
<dbReference type="Pfam" id="PF17921">
    <property type="entry name" value="Integrase_H2C2"/>
    <property type="match status" value="1"/>
</dbReference>
<dbReference type="InterPro" id="IPR036259">
    <property type="entry name" value="MFS_trans_sf"/>
</dbReference>
<organism evidence="6 7">
    <name type="scientific">Macrostomum lignano</name>
    <dbReference type="NCBI Taxonomy" id="282301"/>
    <lineage>
        <taxon>Eukaryota</taxon>
        <taxon>Metazoa</taxon>
        <taxon>Spiralia</taxon>
        <taxon>Lophotrochozoa</taxon>
        <taxon>Platyhelminthes</taxon>
        <taxon>Rhabditophora</taxon>
        <taxon>Macrostomorpha</taxon>
        <taxon>Macrostomida</taxon>
        <taxon>Macrostomidae</taxon>
        <taxon>Macrostomum</taxon>
    </lineage>
</organism>
<evidence type="ECO:0000313" key="7">
    <source>
        <dbReference type="WBParaSite" id="maker-uti_cns_0010002-snap-gene-0.2-mRNA-1"/>
    </source>
</evidence>